<gene>
    <name evidence="2" type="ORF">Sradi_1846100</name>
</gene>
<name>A0AAW2TXU6_SESRA</name>
<dbReference type="EMBL" id="JACGWJ010000007">
    <property type="protein sequence ID" value="KAL0409117.1"/>
    <property type="molecule type" value="Genomic_DNA"/>
</dbReference>
<evidence type="ECO:0000256" key="1">
    <source>
        <dbReference type="SAM" id="MobiDB-lite"/>
    </source>
</evidence>
<proteinExistence type="predicted"/>
<organism evidence="2">
    <name type="scientific">Sesamum radiatum</name>
    <name type="common">Black benniseed</name>
    <dbReference type="NCBI Taxonomy" id="300843"/>
    <lineage>
        <taxon>Eukaryota</taxon>
        <taxon>Viridiplantae</taxon>
        <taxon>Streptophyta</taxon>
        <taxon>Embryophyta</taxon>
        <taxon>Tracheophyta</taxon>
        <taxon>Spermatophyta</taxon>
        <taxon>Magnoliopsida</taxon>
        <taxon>eudicotyledons</taxon>
        <taxon>Gunneridae</taxon>
        <taxon>Pentapetalae</taxon>
        <taxon>asterids</taxon>
        <taxon>lamiids</taxon>
        <taxon>Lamiales</taxon>
        <taxon>Pedaliaceae</taxon>
        <taxon>Sesamum</taxon>
    </lineage>
</organism>
<feature type="region of interest" description="Disordered" evidence="1">
    <location>
        <begin position="1"/>
        <end position="25"/>
    </location>
</feature>
<protein>
    <submittedName>
        <fullName evidence="2">Uncharacterized protein</fullName>
    </submittedName>
</protein>
<reference evidence="2" key="1">
    <citation type="submission" date="2020-06" db="EMBL/GenBank/DDBJ databases">
        <authorList>
            <person name="Li T."/>
            <person name="Hu X."/>
            <person name="Zhang T."/>
            <person name="Song X."/>
            <person name="Zhang H."/>
            <person name="Dai N."/>
            <person name="Sheng W."/>
            <person name="Hou X."/>
            <person name="Wei L."/>
        </authorList>
    </citation>
    <scope>NUCLEOTIDE SEQUENCE</scope>
    <source>
        <strain evidence="2">G02</strain>
        <tissue evidence="2">Leaf</tissue>
    </source>
</reference>
<sequence length="141" mass="15346">MEPPQDDDHCSRHHEQPSQFPTPPSTCAKCGGPTCFPTPPPSATPSYIPIRFPAVNLPASPTNTKEVIMRTPVPHAEKVEPITLPHQFTVPSKKIRSQEDITRFHSSPSFRNFLGFVVSSPSPSNLASCPIPATCPQPSKP</sequence>
<dbReference type="AlphaFoldDB" id="A0AAW2TXU6"/>
<evidence type="ECO:0000313" key="2">
    <source>
        <dbReference type="EMBL" id="KAL0409117.1"/>
    </source>
</evidence>
<feature type="compositionally biased region" description="Basic and acidic residues" evidence="1">
    <location>
        <begin position="1"/>
        <end position="16"/>
    </location>
</feature>
<accession>A0AAW2TXU6</accession>
<reference evidence="2" key="2">
    <citation type="journal article" date="2024" name="Plant">
        <title>Genomic evolution and insights into agronomic trait innovations of Sesamum species.</title>
        <authorList>
            <person name="Miao H."/>
            <person name="Wang L."/>
            <person name="Qu L."/>
            <person name="Liu H."/>
            <person name="Sun Y."/>
            <person name="Le M."/>
            <person name="Wang Q."/>
            <person name="Wei S."/>
            <person name="Zheng Y."/>
            <person name="Lin W."/>
            <person name="Duan Y."/>
            <person name="Cao H."/>
            <person name="Xiong S."/>
            <person name="Wang X."/>
            <person name="Wei L."/>
            <person name="Li C."/>
            <person name="Ma Q."/>
            <person name="Ju M."/>
            <person name="Zhao R."/>
            <person name="Li G."/>
            <person name="Mu C."/>
            <person name="Tian Q."/>
            <person name="Mei H."/>
            <person name="Zhang T."/>
            <person name="Gao T."/>
            <person name="Zhang H."/>
        </authorList>
    </citation>
    <scope>NUCLEOTIDE SEQUENCE</scope>
    <source>
        <strain evidence="2">G02</strain>
    </source>
</reference>
<comment type="caution">
    <text evidence="2">The sequence shown here is derived from an EMBL/GenBank/DDBJ whole genome shotgun (WGS) entry which is preliminary data.</text>
</comment>